<keyword evidence="2" id="KW-1185">Reference proteome</keyword>
<protein>
    <submittedName>
        <fullName evidence="1">Uncharacterized protein</fullName>
    </submittedName>
</protein>
<dbReference type="EMBL" id="CP056041">
    <property type="protein sequence ID" value="QKZ24359.1"/>
    <property type="molecule type" value="Genomic_DNA"/>
</dbReference>
<evidence type="ECO:0000313" key="1">
    <source>
        <dbReference type="EMBL" id="QKZ24359.1"/>
    </source>
</evidence>
<dbReference type="AlphaFoldDB" id="A0A7H8TLI5"/>
<organism evidence="1 2">
    <name type="scientific">Streptomyces chartreusis</name>
    <dbReference type="NCBI Taxonomy" id="1969"/>
    <lineage>
        <taxon>Bacteria</taxon>
        <taxon>Bacillati</taxon>
        <taxon>Actinomycetota</taxon>
        <taxon>Actinomycetes</taxon>
        <taxon>Kitasatosporales</taxon>
        <taxon>Streptomycetaceae</taxon>
        <taxon>Streptomyces</taxon>
    </lineage>
</organism>
<evidence type="ECO:0000313" key="2">
    <source>
        <dbReference type="Proteomes" id="UP000509418"/>
    </source>
</evidence>
<dbReference type="RefSeq" id="WP_107911478.1">
    <property type="nucleotide sequence ID" value="NZ_CP056041.1"/>
</dbReference>
<proteinExistence type="predicted"/>
<name>A0A7H8TLI5_STRCX</name>
<sequence length="77" mass="8057">MSDQARVVSTQDYEIDPAFAVAVIIVDSALLPDVLGGDKFDVIVDPVGGFVRTQSLDLLAPEPAVEMPVTWPAGSSG</sequence>
<gene>
    <name evidence="1" type="ORF">HUT05_47715</name>
</gene>
<accession>A0A7H8TLI5</accession>
<dbReference type="Proteomes" id="UP000509418">
    <property type="component" value="Chromosome"/>
</dbReference>
<reference evidence="1 2" key="1">
    <citation type="submission" date="2020-06" db="EMBL/GenBank/DDBJ databases">
        <title>Genome mining for natural products.</title>
        <authorList>
            <person name="Zhang B."/>
            <person name="Shi J."/>
            <person name="Ge H."/>
        </authorList>
    </citation>
    <scope>NUCLEOTIDE SEQUENCE [LARGE SCALE GENOMIC DNA]</scope>
    <source>
        <strain evidence="1 2">NA02069</strain>
    </source>
</reference>